<keyword evidence="5 10" id="KW-0375">Hydrogen ion transport</keyword>
<dbReference type="RefSeq" id="WP_023431025.1">
    <property type="nucleotide sequence ID" value="NZ_AWXZ01000015.1"/>
</dbReference>
<dbReference type="SUPFAM" id="SSF51344">
    <property type="entry name" value="Epsilon subunit of F1F0-ATP synthase N-terminal domain"/>
    <property type="match status" value="1"/>
</dbReference>
<organism evidence="13 14">
    <name type="scientific">Lutibaculum baratangense AMV1</name>
    <dbReference type="NCBI Taxonomy" id="631454"/>
    <lineage>
        <taxon>Bacteria</taxon>
        <taxon>Pseudomonadati</taxon>
        <taxon>Pseudomonadota</taxon>
        <taxon>Alphaproteobacteria</taxon>
        <taxon>Hyphomicrobiales</taxon>
        <taxon>Tepidamorphaceae</taxon>
        <taxon>Lutibaculum</taxon>
    </lineage>
</organism>
<keyword evidence="13" id="KW-0378">Hydrolase</keyword>
<dbReference type="NCBIfam" id="NF009983">
    <property type="entry name" value="PRK13449.1"/>
    <property type="match status" value="1"/>
</dbReference>
<keyword evidence="14" id="KW-1185">Reference proteome</keyword>
<dbReference type="NCBIfam" id="NF001851">
    <property type="entry name" value="PRK00571.2-4"/>
    <property type="match status" value="1"/>
</dbReference>
<dbReference type="GO" id="GO:0045259">
    <property type="term" value="C:proton-transporting ATP synthase complex"/>
    <property type="evidence" value="ECO:0007669"/>
    <property type="project" value="UniProtKB-KW"/>
</dbReference>
<dbReference type="GO" id="GO:0005524">
    <property type="term" value="F:ATP binding"/>
    <property type="evidence" value="ECO:0007669"/>
    <property type="project" value="UniProtKB-UniRule"/>
</dbReference>
<keyword evidence="9 10" id="KW-0066">ATP synthesis</keyword>
<keyword evidence="10" id="KW-1003">Cell membrane</keyword>
<comment type="subcellular location">
    <subcellularLocation>
        <location evidence="10">Cell membrane</location>
        <topology evidence="10">Peripheral membrane protein</topology>
    </subcellularLocation>
    <subcellularLocation>
        <location evidence="2">Endomembrane system</location>
        <topology evidence="2">Peripheral membrane protein</topology>
    </subcellularLocation>
</comment>
<dbReference type="OrthoDB" id="9799969at2"/>
<comment type="subunit">
    <text evidence="10 11">F-type ATPases have 2 components, CF(1) - the catalytic core - and CF(0) - the membrane proton channel. CF(1) has five subunits: alpha(3), beta(3), gamma(1), delta(1), epsilon(1). CF(0) has three main subunits: a, b and c.</text>
</comment>
<evidence type="ECO:0000256" key="1">
    <source>
        <dbReference type="ARBA" id="ARBA00003543"/>
    </source>
</evidence>
<comment type="caution">
    <text evidence="13">The sequence shown here is derived from an EMBL/GenBank/DDBJ whole genome shotgun (WGS) entry which is preliminary data.</text>
</comment>
<dbReference type="PANTHER" id="PTHR13822">
    <property type="entry name" value="ATP SYNTHASE DELTA/EPSILON CHAIN"/>
    <property type="match status" value="1"/>
</dbReference>
<proteinExistence type="inferred from homology"/>
<dbReference type="HAMAP" id="MF_00530">
    <property type="entry name" value="ATP_synth_epsil_bac"/>
    <property type="match status" value="1"/>
</dbReference>
<evidence type="ECO:0000256" key="11">
    <source>
        <dbReference type="RuleBase" id="RU003656"/>
    </source>
</evidence>
<dbReference type="STRING" id="631454.N177_0879"/>
<comment type="similarity">
    <text evidence="3 10 11">Belongs to the ATPase epsilon chain family.</text>
</comment>
<dbReference type="eggNOG" id="COG0355">
    <property type="taxonomic scope" value="Bacteria"/>
</dbReference>
<dbReference type="GO" id="GO:0016787">
    <property type="term" value="F:hydrolase activity"/>
    <property type="evidence" value="ECO:0007669"/>
    <property type="project" value="UniProtKB-KW"/>
</dbReference>
<reference evidence="13 14" key="1">
    <citation type="journal article" date="2014" name="Genome Announc.">
        <title>Draft Genome Sequence of Lutibaculum baratangense Strain AMV1T, Isolated from a Mud Volcano in Andamans, India.</title>
        <authorList>
            <person name="Singh A."/>
            <person name="Sreenivas A."/>
            <person name="Sathyanarayana Reddy G."/>
            <person name="Pinnaka A.K."/>
            <person name="Shivaji S."/>
        </authorList>
    </citation>
    <scope>NUCLEOTIDE SEQUENCE [LARGE SCALE GENOMIC DNA]</scope>
    <source>
        <strain evidence="13 14">AMV1</strain>
    </source>
</reference>
<feature type="domain" description="ATP synthase F1 complex delta/epsilon subunit N-terminal" evidence="12">
    <location>
        <begin position="5"/>
        <end position="84"/>
    </location>
</feature>
<dbReference type="Gene3D" id="2.60.15.10">
    <property type="entry name" value="F0F1 ATP synthase delta/epsilon subunit, N-terminal"/>
    <property type="match status" value="1"/>
</dbReference>
<dbReference type="InterPro" id="IPR001469">
    <property type="entry name" value="ATP_synth_F1_dsu/esu"/>
</dbReference>
<evidence type="ECO:0000256" key="4">
    <source>
        <dbReference type="ARBA" id="ARBA00022448"/>
    </source>
</evidence>
<dbReference type="GO" id="GO:0012505">
    <property type="term" value="C:endomembrane system"/>
    <property type="evidence" value="ECO:0007669"/>
    <property type="project" value="UniProtKB-SubCell"/>
</dbReference>
<dbReference type="GO" id="GO:0046933">
    <property type="term" value="F:proton-transporting ATP synthase activity, rotational mechanism"/>
    <property type="evidence" value="ECO:0007669"/>
    <property type="project" value="UniProtKB-UniRule"/>
</dbReference>
<evidence type="ECO:0000256" key="10">
    <source>
        <dbReference type="HAMAP-Rule" id="MF_00530"/>
    </source>
</evidence>
<evidence type="ECO:0000259" key="12">
    <source>
        <dbReference type="Pfam" id="PF02823"/>
    </source>
</evidence>
<dbReference type="AlphaFoldDB" id="V4RM89"/>
<keyword evidence="7 10" id="KW-0472">Membrane</keyword>
<evidence type="ECO:0000256" key="5">
    <source>
        <dbReference type="ARBA" id="ARBA00022781"/>
    </source>
</evidence>
<dbReference type="GO" id="GO:0005886">
    <property type="term" value="C:plasma membrane"/>
    <property type="evidence" value="ECO:0007669"/>
    <property type="project" value="UniProtKB-SubCell"/>
</dbReference>
<keyword evidence="4 10" id="KW-0813">Transport</keyword>
<protein>
    <recommendedName>
        <fullName evidence="10">ATP synthase epsilon chain</fullName>
    </recommendedName>
    <alternativeName>
        <fullName evidence="10">ATP synthase F1 sector epsilon subunit</fullName>
    </alternativeName>
    <alternativeName>
        <fullName evidence="10">F-ATPase epsilon subunit</fullName>
    </alternativeName>
</protein>
<dbReference type="InterPro" id="IPR036771">
    <property type="entry name" value="ATPsynth_dsu/esu_N"/>
</dbReference>
<keyword evidence="6 10" id="KW-0406">Ion transport</keyword>
<gene>
    <name evidence="10" type="primary">atpC</name>
    <name evidence="13" type="ORF">N177_0879</name>
</gene>
<evidence type="ECO:0000313" key="13">
    <source>
        <dbReference type="EMBL" id="ESR26379.1"/>
    </source>
</evidence>
<accession>V4RM89</accession>
<evidence type="ECO:0000256" key="7">
    <source>
        <dbReference type="ARBA" id="ARBA00023136"/>
    </source>
</evidence>
<dbReference type="InterPro" id="IPR020546">
    <property type="entry name" value="ATP_synth_F1_dsu/esu_N"/>
</dbReference>
<dbReference type="CDD" id="cd12152">
    <property type="entry name" value="F1-ATPase_delta"/>
    <property type="match status" value="1"/>
</dbReference>
<dbReference type="Pfam" id="PF02823">
    <property type="entry name" value="ATP-synt_DE_N"/>
    <property type="match status" value="1"/>
</dbReference>
<dbReference type="EMBL" id="AWXZ01000015">
    <property type="protein sequence ID" value="ESR26379.1"/>
    <property type="molecule type" value="Genomic_DNA"/>
</dbReference>
<evidence type="ECO:0000256" key="3">
    <source>
        <dbReference type="ARBA" id="ARBA00005712"/>
    </source>
</evidence>
<comment type="function">
    <text evidence="1 10">Produces ATP from ADP in the presence of a proton gradient across the membrane.</text>
</comment>
<dbReference type="Proteomes" id="UP000017819">
    <property type="component" value="Unassembled WGS sequence"/>
</dbReference>
<keyword evidence="8 10" id="KW-0139">CF(1)</keyword>
<dbReference type="PATRIC" id="fig|631454.5.peg.866"/>
<evidence type="ECO:0000256" key="2">
    <source>
        <dbReference type="ARBA" id="ARBA00004184"/>
    </source>
</evidence>
<dbReference type="NCBIfam" id="TIGR01216">
    <property type="entry name" value="ATP_synt_epsi"/>
    <property type="match status" value="1"/>
</dbReference>
<evidence type="ECO:0000256" key="8">
    <source>
        <dbReference type="ARBA" id="ARBA00023196"/>
    </source>
</evidence>
<dbReference type="PANTHER" id="PTHR13822:SF10">
    <property type="entry name" value="ATP SYNTHASE EPSILON CHAIN, CHLOROPLASTIC"/>
    <property type="match status" value="1"/>
</dbReference>
<sequence length="138" mass="15348">MADNFHFELVAPERLLLSEEVEQVDVPGTEGDFGVLANHMPLVSTLRPGVLVVRENGQAKHEIFVRGGFAEVRPNKLIILAEQAIPVSEIDQAEIDRQIRDAEEDVQDAPEGEARVKAEQHLAQLREVNDVLRTNGHV</sequence>
<evidence type="ECO:0000313" key="14">
    <source>
        <dbReference type="Proteomes" id="UP000017819"/>
    </source>
</evidence>
<evidence type="ECO:0000256" key="9">
    <source>
        <dbReference type="ARBA" id="ARBA00023310"/>
    </source>
</evidence>
<evidence type="ECO:0000256" key="6">
    <source>
        <dbReference type="ARBA" id="ARBA00023065"/>
    </source>
</evidence>
<name>V4RM89_9HYPH</name>